<dbReference type="Proteomes" id="UP000887540">
    <property type="component" value="Unplaced"/>
</dbReference>
<dbReference type="WBParaSite" id="ACRNAN_scaffold2541.g6865.t1">
    <property type="protein sequence ID" value="ACRNAN_scaffold2541.g6865.t1"/>
    <property type="gene ID" value="ACRNAN_scaffold2541.g6865"/>
</dbReference>
<sequence>MFFLLANKFSSDRQHHGGRRHSVPPGDLKGKKRIPNSISFQENNMIIESQKRRRQHSEHNIQQIGL</sequence>
<keyword evidence="2" id="KW-1185">Reference proteome</keyword>
<protein>
    <submittedName>
        <fullName evidence="3">Uncharacterized protein</fullName>
    </submittedName>
</protein>
<evidence type="ECO:0000256" key="1">
    <source>
        <dbReference type="SAM" id="MobiDB-lite"/>
    </source>
</evidence>
<evidence type="ECO:0000313" key="3">
    <source>
        <dbReference type="WBParaSite" id="ACRNAN_scaffold2541.g6865.t1"/>
    </source>
</evidence>
<dbReference type="AlphaFoldDB" id="A0A914DIA2"/>
<proteinExistence type="predicted"/>
<accession>A0A914DIA2</accession>
<evidence type="ECO:0000313" key="2">
    <source>
        <dbReference type="Proteomes" id="UP000887540"/>
    </source>
</evidence>
<name>A0A914DIA2_9BILA</name>
<organism evidence="2 3">
    <name type="scientific">Acrobeloides nanus</name>
    <dbReference type="NCBI Taxonomy" id="290746"/>
    <lineage>
        <taxon>Eukaryota</taxon>
        <taxon>Metazoa</taxon>
        <taxon>Ecdysozoa</taxon>
        <taxon>Nematoda</taxon>
        <taxon>Chromadorea</taxon>
        <taxon>Rhabditida</taxon>
        <taxon>Tylenchina</taxon>
        <taxon>Cephalobomorpha</taxon>
        <taxon>Cephaloboidea</taxon>
        <taxon>Cephalobidae</taxon>
        <taxon>Acrobeloides</taxon>
    </lineage>
</organism>
<reference evidence="3" key="1">
    <citation type="submission" date="2022-11" db="UniProtKB">
        <authorList>
            <consortium name="WormBaseParasite"/>
        </authorList>
    </citation>
    <scope>IDENTIFICATION</scope>
</reference>
<feature type="region of interest" description="Disordered" evidence="1">
    <location>
        <begin position="9"/>
        <end position="34"/>
    </location>
</feature>